<evidence type="ECO:0000256" key="1">
    <source>
        <dbReference type="ARBA" id="ARBA00004141"/>
    </source>
</evidence>
<evidence type="ECO:0000256" key="6">
    <source>
        <dbReference type="ARBA" id="ARBA00023136"/>
    </source>
</evidence>
<evidence type="ECO:0000256" key="8">
    <source>
        <dbReference type="SAM" id="Phobius"/>
    </source>
</evidence>
<dbReference type="GO" id="GO:0016020">
    <property type="term" value="C:membrane"/>
    <property type="evidence" value="ECO:0007669"/>
    <property type="project" value="UniProtKB-SubCell"/>
</dbReference>
<keyword evidence="5 8" id="KW-1133">Transmembrane helix</keyword>
<keyword evidence="3 8" id="KW-0812">Transmembrane</keyword>
<dbReference type="GO" id="GO:0016117">
    <property type="term" value="P:carotenoid biosynthetic process"/>
    <property type="evidence" value="ECO:0007669"/>
    <property type="project" value="UniProtKB-KW"/>
</dbReference>
<reference evidence="10 11" key="1">
    <citation type="submission" date="2018-11" db="EMBL/GenBank/DDBJ databases">
        <authorList>
            <person name="Kleinhagauer T."/>
            <person name="Glaeser S.P."/>
            <person name="Spergser J."/>
            <person name="Ruckert C."/>
            <person name="Kaempfer P."/>
            <person name="Busse H.-J."/>
        </authorList>
    </citation>
    <scope>NUCLEOTIDE SEQUENCE [LARGE SCALE GENOMIC DNA]</scope>
    <source>
        <strain evidence="10 11">200CH</strain>
    </source>
</reference>
<evidence type="ECO:0000256" key="5">
    <source>
        <dbReference type="ARBA" id="ARBA00022989"/>
    </source>
</evidence>
<keyword evidence="11" id="KW-1185">Reference proteome</keyword>
<dbReference type="NCBIfam" id="TIGR03462">
    <property type="entry name" value="CarR_dom_SF"/>
    <property type="match status" value="1"/>
</dbReference>
<dbReference type="Proteomes" id="UP000269019">
    <property type="component" value="Chromosome"/>
</dbReference>
<feature type="transmembrane region" description="Helical" evidence="8">
    <location>
        <begin position="38"/>
        <end position="61"/>
    </location>
</feature>
<dbReference type="GO" id="GO:0045436">
    <property type="term" value="F:lycopene beta cyclase activity"/>
    <property type="evidence" value="ECO:0007669"/>
    <property type="project" value="UniProtKB-ARBA"/>
</dbReference>
<dbReference type="InterPro" id="IPR017825">
    <property type="entry name" value="Lycopene_cyclase_dom"/>
</dbReference>
<dbReference type="GO" id="GO:0016872">
    <property type="term" value="F:intramolecular lyase activity"/>
    <property type="evidence" value="ECO:0007669"/>
    <property type="project" value="InterPro"/>
</dbReference>
<feature type="transmembrane region" description="Helical" evidence="8">
    <location>
        <begin position="81"/>
        <end position="98"/>
    </location>
</feature>
<accession>A0A3G6J3F6</accession>
<sequence>MTYLLISVPFLLVAAAVWLIGYRRLVPLQRRRYRQVTGLVMLILVVLTTIFDNLMIASGLVGYHPANNSGLTIGFMPIEDLTYSIAVALVVPALWPHTGRPATPTRKL</sequence>
<evidence type="ECO:0000259" key="9">
    <source>
        <dbReference type="Pfam" id="PF18916"/>
    </source>
</evidence>
<organism evidence="10 11">
    <name type="scientific">Corynebacterium choanae</name>
    <dbReference type="NCBI Taxonomy" id="1862358"/>
    <lineage>
        <taxon>Bacteria</taxon>
        <taxon>Bacillati</taxon>
        <taxon>Actinomycetota</taxon>
        <taxon>Actinomycetes</taxon>
        <taxon>Mycobacteriales</taxon>
        <taxon>Corynebacteriaceae</taxon>
        <taxon>Corynebacterium</taxon>
    </lineage>
</organism>
<dbReference type="Pfam" id="PF18916">
    <property type="entry name" value="Lycopene_cyc"/>
    <property type="match status" value="1"/>
</dbReference>
<dbReference type="RefSeq" id="WP_123925578.1">
    <property type="nucleotide sequence ID" value="NZ_CP033896.1"/>
</dbReference>
<gene>
    <name evidence="10" type="ORF">CCHOA_00115</name>
</gene>
<comment type="pathway">
    <text evidence="2">Carotenoid biosynthesis.</text>
</comment>
<comment type="subcellular location">
    <subcellularLocation>
        <location evidence="1">Membrane</location>
        <topology evidence="1">Multi-pass membrane protein</topology>
    </subcellularLocation>
</comment>
<feature type="transmembrane region" description="Helical" evidence="8">
    <location>
        <begin position="6"/>
        <end position="26"/>
    </location>
</feature>
<evidence type="ECO:0000256" key="2">
    <source>
        <dbReference type="ARBA" id="ARBA00004829"/>
    </source>
</evidence>
<keyword evidence="6 8" id="KW-0472">Membrane</keyword>
<dbReference type="AlphaFoldDB" id="A0A3G6J3F6"/>
<dbReference type="OrthoDB" id="4411839at2"/>
<proteinExistence type="predicted"/>
<evidence type="ECO:0000256" key="4">
    <source>
        <dbReference type="ARBA" id="ARBA00022746"/>
    </source>
</evidence>
<name>A0A3G6J3F6_9CORY</name>
<keyword evidence="4" id="KW-0125">Carotenoid biosynthesis</keyword>
<protein>
    <recommendedName>
        <fullName evidence="9">Lycopene cyclase domain-containing protein</fullName>
    </recommendedName>
</protein>
<dbReference type="KEGG" id="ccho:CCHOA_00115"/>
<feature type="domain" description="Lycopene cyclase" evidence="9">
    <location>
        <begin position="6"/>
        <end position="94"/>
    </location>
</feature>
<keyword evidence="7" id="KW-0413">Isomerase</keyword>
<dbReference type="EMBL" id="CP033896">
    <property type="protein sequence ID" value="AZA12456.1"/>
    <property type="molecule type" value="Genomic_DNA"/>
</dbReference>
<evidence type="ECO:0000313" key="10">
    <source>
        <dbReference type="EMBL" id="AZA12456.1"/>
    </source>
</evidence>
<evidence type="ECO:0000256" key="7">
    <source>
        <dbReference type="ARBA" id="ARBA00023235"/>
    </source>
</evidence>
<evidence type="ECO:0000313" key="11">
    <source>
        <dbReference type="Proteomes" id="UP000269019"/>
    </source>
</evidence>
<evidence type="ECO:0000256" key="3">
    <source>
        <dbReference type="ARBA" id="ARBA00022692"/>
    </source>
</evidence>